<dbReference type="RefSeq" id="WP_151701553.1">
    <property type="nucleotide sequence ID" value="NZ_CP031223.1"/>
</dbReference>
<accession>A0A5J6SRN4</accession>
<keyword evidence="4" id="KW-1185">Reference proteome</keyword>
<dbReference type="AlphaFoldDB" id="A0A5J6SRN4"/>
<organism evidence="3 4">
    <name type="scientific">Psychrobacillus glaciei</name>
    <dbReference type="NCBI Taxonomy" id="2283160"/>
    <lineage>
        <taxon>Bacteria</taxon>
        <taxon>Bacillati</taxon>
        <taxon>Bacillota</taxon>
        <taxon>Bacilli</taxon>
        <taxon>Bacillales</taxon>
        <taxon>Bacillaceae</taxon>
        <taxon>Psychrobacillus</taxon>
    </lineage>
</organism>
<dbReference type="InterPro" id="IPR036291">
    <property type="entry name" value="NAD(P)-bd_dom_sf"/>
</dbReference>
<dbReference type="Gene3D" id="3.90.25.10">
    <property type="entry name" value="UDP-galactose 4-epimerase, domain 1"/>
    <property type="match status" value="1"/>
</dbReference>
<protein>
    <submittedName>
        <fullName evidence="3">NAD-dependent epimerase/dehydratase family protein</fullName>
    </submittedName>
</protein>
<dbReference type="Pfam" id="PF01370">
    <property type="entry name" value="Epimerase"/>
    <property type="match status" value="1"/>
</dbReference>
<gene>
    <name evidence="3" type="ORF">PB01_18770</name>
</gene>
<feature type="domain" description="NAD-dependent epimerase/dehydratase" evidence="2">
    <location>
        <begin position="7"/>
        <end position="230"/>
    </location>
</feature>
<reference evidence="3 4" key="1">
    <citation type="submission" date="2018-07" db="EMBL/GenBank/DDBJ databases">
        <title>Complete genome sequence of Psychrobacillus sp. PB01, isolated from iceberg, and comparative genome analysis of Psychrobacillus strains.</title>
        <authorList>
            <person name="Lee P.C."/>
        </authorList>
    </citation>
    <scope>NUCLEOTIDE SEQUENCE [LARGE SCALE GENOMIC DNA]</scope>
    <source>
        <strain evidence="3 4">PB01</strain>
    </source>
</reference>
<evidence type="ECO:0000313" key="3">
    <source>
        <dbReference type="EMBL" id="QFG00672.1"/>
    </source>
</evidence>
<dbReference type="SUPFAM" id="SSF51735">
    <property type="entry name" value="NAD(P)-binding Rossmann-fold domains"/>
    <property type="match status" value="1"/>
</dbReference>
<sequence>MTRKQRIMITGANGFTGLHACQYFKKAGYDVTAVSRVFPMNLTDERIHMEQCDLTNKNQVKNLISKVKPEQLLHLAGQNNVQDSWNEPITSLEANAMSTAYIIDSIRQENLPCKIVIVGSALQLDLGMYSSFQHPYSLSKTIQVLVAQSWESLYGMDIVIAKPSNLIGPGDSTGVCSILAKKVAEMELHGSQRVLTVNNLFVQRDFIDVRDAVRAYEKLFEIGKSGVIYDITSGQLRSLKEITVALQNLSIVDFKIQTLKNTQENIEVTTSKKLLDAGWSPLISFEKSLEDILNYQRKSLL</sequence>
<comment type="similarity">
    <text evidence="1">Belongs to the NAD(P)-dependent epimerase/dehydratase family.</text>
</comment>
<dbReference type="Proteomes" id="UP000325517">
    <property type="component" value="Chromosome"/>
</dbReference>
<evidence type="ECO:0000256" key="1">
    <source>
        <dbReference type="ARBA" id="ARBA00007637"/>
    </source>
</evidence>
<name>A0A5J6SRN4_9BACI</name>
<evidence type="ECO:0000313" key="4">
    <source>
        <dbReference type="Proteomes" id="UP000325517"/>
    </source>
</evidence>
<dbReference type="InterPro" id="IPR001509">
    <property type="entry name" value="Epimerase_deHydtase"/>
</dbReference>
<dbReference type="KEGG" id="psyo:PB01_18770"/>
<dbReference type="EMBL" id="CP031223">
    <property type="protein sequence ID" value="QFG00672.1"/>
    <property type="molecule type" value="Genomic_DNA"/>
</dbReference>
<evidence type="ECO:0000259" key="2">
    <source>
        <dbReference type="Pfam" id="PF01370"/>
    </source>
</evidence>
<dbReference type="OrthoDB" id="9779041at2"/>
<proteinExistence type="inferred from homology"/>
<dbReference type="Gene3D" id="3.40.50.720">
    <property type="entry name" value="NAD(P)-binding Rossmann-like Domain"/>
    <property type="match status" value="1"/>
</dbReference>
<dbReference type="PANTHER" id="PTHR43000">
    <property type="entry name" value="DTDP-D-GLUCOSE 4,6-DEHYDRATASE-RELATED"/>
    <property type="match status" value="1"/>
</dbReference>